<keyword evidence="4" id="KW-0347">Helicase</keyword>
<feature type="region of interest" description="Disordered" evidence="6">
    <location>
        <begin position="1242"/>
        <end position="1266"/>
    </location>
</feature>
<comment type="similarity">
    <text evidence="1">Belongs to the DEAD box helicase family. DEAH subfamily.</text>
</comment>
<sequence>MAWRGRGRSYGKGKGYGRGGKGKGRGRGRGRGRGATRTWTRDKTAADRREALPVTQFKKQIVELVAANRAVVITGEAGCGKSTQVPQYIIDAPRPENEREPRVLVTQPRRVAAVSVARRVAAERGEAIGQSVGYHVAGDRRGAPAAGEVDEAALDEELDAYQREGKDEDDDDEELRAVPAAQGSVNKPAKCVYMTTGVLLQLLTHHRDDTAMNYSHILIDEAHERDVDMDLVLVTLRRMVIDGRTSSKRVPKVIIMSATVDAQRLCGFFGDRTPHLHVGTRPYPVRVHDLEEVIQKSRSTEFRIEPWSEYVPKDTQNARFEREASRACVSVLKALMDADFEASLLPPDTESSTRKDVLVFAPGVAEIEELENLCRKEGVQRLYDVLPLHGALDDEQQRHALTTPEHSEKRRCVITTNVAESSVTVPGVRFVIDFGLEKLPVYDPRTRTQALLTRHCSRASCAQRAGRCGRVAPGACIRLYSQKIYGSMPPYIPPEIVRAPLPTVALKALLLDDQPAQLLAEALDAPQRRDVLDALQSLVKIGAIRRIGEDFEVEPLGELVARLEVDANIGRLVAFGAALGCLDDMCVVAAAVSLRDVFLQPFEAGKKKAEEATEGDPLALTLDQGRQEVAHFLPRRRITEQQQFSDALATVAILREFKRRLRTQSRDDAARYARQNHASFKRLVEVDALSRRLGDTYDRLIARRQKRPRGALQRLRRARNGLQHLLKKQPALITTAKKFALLCCFAPLVAVSDGCEQSTEQRGILRFRVEPARPRESFTEDAKKARQAFDKCGATDARLYREGEEDRMEEEAPPAPAPAPAPPIPEAFYEPKFSDKVLLPGGIEVSTKPIVEEVGRTKQELEQEAAELEFLETPPTQHAAALIKVCDDSRNASLSLGELRKASGHEIYDEFVHWLMADREFEFKRRAVKMAMDKGHLTTAFRDYIQVLKRKKTQVEEEAPVIIKRWTGRQLTRREALEMRRRIKTPVELSREERQLRLRTNSLQTTRTYAEEDRENVDAKIAQELREKSKQRVQVKGRPRLPPVVVEGEENLEEEYGPFRLDRRDVEERIAELSSSRDLRGARAVQRRPSGSVRSNREPFRGSGIVVARAALAAAAITNDVKLPSGREHKELRQRLYRLRKAQRAQFAPTELLGSDEVTRAEEDQDDEEILDENAALKEIDSLVRGLEQLEKAKARETGRKLGKLRKETLALGLDAEKVEDERYEAWEREIERREAARERHARLVKEESERKAASTQEGRRDARVKREKAERRAYRRRVRTDWLDVVTLITRTQTFRRKLQHHKDVLYEREKRRATIVLRLRFRKFLPAWREWAAKKKIVWFCTRLRMMEKCRKSCRNYFKCVRAVQGAWRRRTLRVSAALKLTIVQWGRVWSGRIFEEGKAPEPLHPWLVERACRQLVQEAYRVTENKYGALGRMMLDKQRGATFPTEEVVDDSVVRRRQIEVISLINAEAKGWVVPDEVLHPPDVLENVPWEDESMSGVRSSLESVRSEVRAKMERNKERRSMRRSRHSSLTSFRSAASTMQTGLSLQSGSRFSSRSGSMADISEVSR</sequence>
<dbReference type="Gene3D" id="1.20.120.1080">
    <property type="match status" value="1"/>
</dbReference>
<dbReference type="PANTHER" id="PTHR18934:SF99">
    <property type="entry name" value="ATP-DEPENDENT RNA HELICASE DHX37-RELATED"/>
    <property type="match status" value="1"/>
</dbReference>
<evidence type="ECO:0000256" key="2">
    <source>
        <dbReference type="ARBA" id="ARBA00022741"/>
    </source>
</evidence>
<evidence type="ECO:0000259" key="8">
    <source>
        <dbReference type="PROSITE" id="PS51194"/>
    </source>
</evidence>
<evidence type="ECO:0000256" key="3">
    <source>
        <dbReference type="ARBA" id="ARBA00022801"/>
    </source>
</evidence>
<dbReference type="CDD" id="cd18791">
    <property type="entry name" value="SF2_C_RHA"/>
    <property type="match status" value="1"/>
</dbReference>
<dbReference type="Pfam" id="PF00270">
    <property type="entry name" value="DEAD"/>
    <property type="match status" value="1"/>
</dbReference>
<evidence type="ECO:0000256" key="4">
    <source>
        <dbReference type="ARBA" id="ARBA00022806"/>
    </source>
</evidence>
<dbReference type="InterPro" id="IPR007502">
    <property type="entry name" value="Helicase-assoc_dom"/>
</dbReference>
<dbReference type="SMART" id="SM00490">
    <property type="entry name" value="HELICc"/>
    <property type="match status" value="1"/>
</dbReference>
<dbReference type="CDD" id="cd17917">
    <property type="entry name" value="DEXHc_RHA-like"/>
    <property type="match status" value="1"/>
</dbReference>
<feature type="compositionally biased region" description="Low complexity" evidence="6">
    <location>
        <begin position="1546"/>
        <end position="1561"/>
    </location>
</feature>
<feature type="compositionally biased region" description="Polar residues" evidence="6">
    <location>
        <begin position="1536"/>
        <end position="1545"/>
    </location>
</feature>
<dbReference type="InterPro" id="IPR014001">
    <property type="entry name" value="Helicase_ATP-bd"/>
</dbReference>
<keyword evidence="2" id="KW-0547">Nucleotide-binding</keyword>
<dbReference type="SMART" id="SM00847">
    <property type="entry name" value="HA2"/>
    <property type="match status" value="1"/>
</dbReference>
<protein>
    <recommendedName>
        <fullName evidence="10">ATP-dependent RNA helicase</fullName>
    </recommendedName>
</protein>
<dbReference type="GO" id="GO:0016787">
    <property type="term" value="F:hydrolase activity"/>
    <property type="evidence" value="ECO:0007669"/>
    <property type="project" value="UniProtKB-KW"/>
</dbReference>
<reference evidence="9" key="1">
    <citation type="submission" date="2021-01" db="EMBL/GenBank/DDBJ databases">
        <authorList>
            <person name="Corre E."/>
            <person name="Pelletier E."/>
            <person name="Niang G."/>
            <person name="Scheremetjew M."/>
            <person name="Finn R."/>
            <person name="Kale V."/>
            <person name="Holt S."/>
            <person name="Cochrane G."/>
            <person name="Meng A."/>
            <person name="Brown T."/>
            <person name="Cohen L."/>
        </authorList>
    </citation>
    <scope>NUCLEOTIDE SEQUENCE</scope>
    <source>
        <strain evidence="9">CCMP1756</strain>
    </source>
</reference>
<dbReference type="EMBL" id="HBIW01016581">
    <property type="protein sequence ID" value="CAE0698871.1"/>
    <property type="molecule type" value="Transcribed_RNA"/>
</dbReference>
<name>A0A7S3ZZ76_9STRA</name>
<feature type="compositionally biased region" description="Basic residues" evidence="6">
    <location>
        <begin position="20"/>
        <end position="34"/>
    </location>
</feature>
<dbReference type="GO" id="GO:0005524">
    <property type="term" value="F:ATP binding"/>
    <property type="evidence" value="ECO:0007669"/>
    <property type="project" value="UniProtKB-KW"/>
</dbReference>
<keyword evidence="5" id="KW-0067">ATP-binding</keyword>
<feature type="domain" description="Helicase ATP-binding" evidence="7">
    <location>
        <begin position="62"/>
        <end position="278"/>
    </location>
</feature>
<feature type="compositionally biased region" description="Basic and acidic residues" evidence="6">
    <location>
        <begin position="1242"/>
        <end position="1262"/>
    </location>
</feature>
<feature type="region of interest" description="Disordered" evidence="6">
    <location>
        <begin position="1509"/>
        <end position="1570"/>
    </location>
</feature>
<dbReference type="InterPro" id="IPR011545">
    <property type="entry name" value="DEAD/DEAH_box_helicase_dom"/>
</dbReference>
<dbReference type="GO" id="GO:0004386">
    <property type="term" value="F:helicase activity"/>
    <property type="evidence" value="ECO:0007669"/>
    <property type="project" value="UniProtKB-KW"/>
</dbReference>
<dbReference type="PROSITE" id="PS51194">
    <property type="entry name" value="HELICASE_CTER"/>
    <property type="match status" value="1"/>
</dbReference>
<evidence type="ECO:0000313" key="9">
    <source>
        <dbReference type="EMBL" id="CAE0698871.1"/>
    </source>
</evidence>
<feature type="compositionally biased region" description="Basic and acidic residues" evidence="6">
    <location>
        <begin position="1509"/>
        <end position="1522"/>
    </location>
</feature>
<evidence type="ECO:0008006" key="10">
    <source>
        <dbReference type="Google" id="ProtNLM"/>
    </source>
</evidence>
<evidence type="ECO:0000259" key="7">
    <source>
        <dbReference type="PROSITE" id="PS51192"/>
    </source>
</evidence>
<feature type="region of interest" description="Disordered" evidence="6">
    <location>
        <begin position="1"/>
        <end position="47"/>
    </location>
</feature>
<dbReference type="Pfam" id="PF00271">
    <property type="entry name" value="Helicase_C"/>
    <property type="match status" value="1"/>
</dbReference>
<dbReference type="PANTHER" id="PTHR18934">
    <property type="entry name" value="ATP-DEPENDENT RNA HELICASE"/>
    <property type="match status" value="1"/>
</dbReference>
<dbReference type="InterPro" id="IPR001650">
    <property type="entry name" value="Helicase_C-like"/>
</dbReference>
<accession>A0A7S3ZZ76</accession>
<keyword evidence="3" id="KW-0378">Hydrolase</keyword>
<feature type="domain" description="Helicase C-terminal" evidence="8">
    <location>
        <begin position="339"/>
        <end position="512"/>
    </location>
</feature>
<dbReference type="InterPro" id="IPR027417">
    <property type="entry name" value="P-loop_NTPase"/>
</dbReference>
<feature type="compositionally biased region" description="Basic residues" evidence="6">
    <location>
        <begin position="1"/>
        <end position="11"/>
    </location>
</feature>
<dbReference type="GO" id="GO:0003723">
    <property type="term" value="F:RNA binding"/>
    <property type="evidence" value="ECO:0007669"/>
    <property type="project" value="TreeGrafter"/>
</dbReference>
<organism evidence="9">
    <name type="scientific">Pelagomonas calceolata</name>
    <dbReference type="NCBI Taxonomy" id="35677"/>
    <lineage>
        <taxon>Eukaryota</taxon>
        <taxon>Sar</taxon>
        <taxon>Stramenopiles</taxon>
        <taxon>Ochrophyta</taxon>
        <taxon>Pelagophyceae</taxon>
        <taxon>Pelagomonadales</taxon>
        <taxon>Pelagomonadaceae</taxon>
        <taxon>Pelagomonas</taxon>
    </lineage>
</organism>
<evidence type="ECO:0000256" key="1">
    <source>
        <dbReference type="ARBA" id="ARBA00008792"/>
    </source>
</evidence>
<dbReference type="PROSITE" id="PS00690">
    <property type="entry name" value="DEAH_ATP_HELICASE"/>
    <property type="match status" value="1"/>
</dbReference>
<evidence type="ECO:0000256" key="5">
    <source>
        <dbReference type="ARBA" id="ARBA00022840"/>
    </source>
</evidence>
<dbReference type="Gene3D" id="3.40.50.300">
    <property type="entry name" value="P-loop containing nucleotide triphosphate hydrolases"/>
    <property type="match status" value="2"/>
</dbReference>
<gene>
    <name evidence="9" type="ORF">PCAL00307_LOCUS14307</name>
</gene>
<proteinExistence type="inferred from homology"/>
<dbReference type="InterPro" id="IPR002464">
    <property type="entry name" value="DNA/RNA_helicase_DEAH_CS"/>
</dbReference>
<dbReference type="Pfam" id="PF21010">
    <property type="entry name" value="HA2_C"/>
    <property type="match status" value="1"/>
</dbReference>
<evidence type="ECO:0000256" key="6">
    <source>
        <dbReference type="SAM" id="MobiDB-lite"/>
    </source>
</evidence>
<dbReference type="SMART" id="SM00487">
    <property type="entry name" value="DEXDc"/>
    <property type="match status" value="1"/>
</dbReference>
<dbReference type="SUPFAM" id="SSF52540">
    <property type="entry name" value="P-loop containing nucleoside triphosphate hydrolases"/>
    <property type="match status" value="1"/>
</dbReference>
<dbReference type="PROSITE" id="PS51192">
    <property type="entry name" value="HELICASE_ATP_BIND_1"/>
    <property type="match status" value="1"/>
</dbReference>